<organismHost>
    <name type="scientific">Acheta domesticus</name>
    <name type="common">House cricket</name>
    <dbReference type="NCBI Taxonomy" id="6997"/>
</organismHost>
<dbReference type="RefSeq" id="NP_149874.1">
    <property type="nucleotide sequence ID" value="NC_003038.1"/>
</dbReference>
<reference evidence="1 2" key="9">
    <citation type="journal article" date="1994" name="J. Gen. Virol.">
        <title>Insect iridescent virus type 6 encodes a polypeptide related to the largest subunit of eukaryotic RNA polymerase II.</title>
        <authorList>
            <person name="Schnitzler P."/>
            <person name="Sonntag K.C."/>
            <person name="Muller M."/>
            <person name="Janssen W."/>
            <person name="Bugert J.J."/>
            <person name="Koonin E.V."/>
            <person name="Darai G."/>
        </authorList>
    </citation>
    <scope>NUCLEOTIDE SEQUENCE [LARGE SCALE GENOMIC DNA]</scope>
</reference>
<organism evidence="1 2">
    <name type="scientific">Invertebrate iridescent virus 6</name>
    <name type="common">IIV-6</name>
    <name type="synonym">Chilo iridescent virus</name>
    <dbReference type="NCBI Taxonomy" id="176652"/>
    <lineage>
        <taxon>Viruses</taxon>
        <taxon>Varidnaviria</taxon>
        <taxon>Bamfordvirae</taxon>
        <taxon>Nucleocytoviricota</taxon>
        <taxon>Megaviricetes</taxon>
        <taxon>Pimascovirales</taxon>
        <taxon>Pimascovirales incertae sedis</taxon>
        <taxon>Iridoviridae</taxon>
        <taxon>Betairidovirinae</taxon>
        <taxon>Iridovirus</taxon>
        <taxon>Iridovirus chilo1</taxon>
    </lineage>
</organism>
<dbReference type="Proteomes" id="UP000001359">
    <property type="component" value="Segment"/>
</dbReference>
<dbReference type="GeneID" id="1733367"/>
<reference evidence="1 2" key="3">
    <citation type="journal article" date="1987" name="Virology">
        <title>Molecular cloning and physical mapping of the genome of insect iridescent virus type 6: further evidence for circular permutation of the viral genome.</title>
        <authorList>
            <person name="Schnitzler P."/>
            <person name="Soltau J.B."/>
            <person name="Fischer M."/>
            <person name="Reisner H."/>
            <person name="Scholz J."/>
            <person name="Delius H."/>
            <person name="Darai G."/>
        </authorList>
    </citation>
    <scope>NUCLEOTIDE SEQUENCE [LARGE SCALE GENOMIC DNA]</scope>
</reference>
<evidence type="ECO:0000313" key="1">
    <source>
        <dbReference type="EMBL" id="AAK82270.1"/>
    </source>
</evidence>
<organismHost>
    <name type="scientific">Spodoptera frugiperda</name>
    <name type="common">Fall armyworm</name>
    <dbReference type="NCBI Taxonomy" id="7108"/>
</organismHost>
<reference evidence="1 2" key="5">
    <citation type="journal article" date="1992" name="Virus Genes">
        <title>Identification and mapping of origins of DNA replication within the DNA sequences of the genome of insect iridescent virus type 6.</title>
        <authorList>
            <person name="Handermann M."/>
            <person name="Schnitzler P."/>
            <person name="Rosen-Wolff A."/>
            <person name="Raab K."/>
            <person name="Sonntag K.C."/>
            <person name="Darai G."/>
        </authorList>
    </citation>
    <scope>NUCLEOTIDE SEQUENCE [LARGE SCALE GENOMIC DNA]</scope>
</reference>
<organismHost>
    <name type="scientific">Chilo suppressalis</name>
    <name type="common">Asiatic rice borer moth</name>
    <dbReference type="NCBI Taxonomy" id="168631"/>
</organismHost>
<organismHost>
    <name type="scientific">Gryllus bimaculatus</name>
    <name type="common">Two-spotted cricket</name>
    <dbReference type="NCBI Taxonomy" id="6999"/>
</organismHost>
<reference evidence="1 2" key="4">
    <citation type="journal article" date="1988" name="Virology">
        <title>Identification and characterization of the repetitive DNA element in the genome of insect iridescent virus type 6.</title>
        <authorList>
            <person name="Fischer M."/>
            <person name="Schnitzler P."/>
            <person name="Delius H."/>
            <person name="Darai G."/>
        </authorList>
    </citation>
    <scope>NUCLEOTIDE SEQUENCE [LARGE SCALE GENOMIC DNA]</scope>
</reference>
<reference evidence="1 2" key="2">
    <citation type="journal article" date="1986" name="Med. Microbiol. Immunol.">
        <title>Insect iridescent virus type 6 induced toxic degenerative hepatitis in mice.</title>
        <authorList>
            <person name="Lorbacher de Ruiz H."/>
            <person name="Gelderblom H."/>
            <person name="Hofmann W."/>
            <person name="Darai G."/>
        </authorList>
    </citation>
    <scope>NUCLEOTIDE SEQUENCE [LARGE SCALE GENOMIC DNA]</scope>
</reference>
<reference evidence="1 2" key="13">
    <citation type="journal article" date="1998" name="Virus Genes">
        <title>Identification of a thymidylate synthase gene within the genome of Chilo iridescent virus.</title>
        <authorList>
            <person name="Muller K."/>
            <person name="Tidona C.A."/>
            <person name="Bahr U."/>
            <person name="Darai G."/>
        </authorList>
    </citation>
    <scope>NUCLEOTIDE SEQUENCE [LARGE SCALE GENOMIC DNA]</scope>
</reference>
<reference evidence="1 2" key="6">
    <citation type="journal article" date="1992" name="Virus Genes">
        <title>Characterization of the third origin of DNA replication of the genome of insect iridescent virus type 6.</title>
        <authorList>
            <person name="Sonntag K.C."/>
            <person name="Darai G."/>
        </authorList>
    </citation>
    <scope>NUCLEOTIDE SEQUENCE [LARGE SCALE GENOMIC DNA]</scope>
</reference>
<name>Q91FB4_IIV6</name>
<keyword evidence="2" id="KW-1185">Reference proteome</keyword>
<reference evidence="1 2" key="1">
    <citation type="journal article" date="1984" name="J. Virol.">
        <title>DNA analysis of insect iridescent virus 6: evidence for circular permutation and terminal redundancy.</title>
        <authorList>
            <person name="Delius H."/>
            <person name="Darai G."/>
            <person name="Fluegel R.M."/>
        </authorList>
    </citation>
    <scope>NUCLEOTIDE SEQUENCE [LARGE SCALE GENOMIC DNA]</scope>
</reference>
<dbReference type="EMBL" id="AF303741">
    <property type="protein sequence ID" value="AAK82270.1"/>
    <property type="molecule type" value="Genomic_DNA"/>
</dbReference>
<reference evidence="1 2" key="8">
    <citation type="journal article" date="1994" name="Intervirology">
        <title>Identification of the primary structure and the coding capacity of the genome of insect iridescent virus type 6 between the genome coordinates 0.310 and 0.347 (7990 bp).</title>
        <authorList>
            <person name="Sonntag K.C."/>
            <person name="Schnitzler P."/>
            <person name="Janssen W."/>
            <person name="Darai G."/>
        </authorList>
    </citation>
    <scope>NUCLEOTIDE SEQUENCE [LARGE SCALE GENOMIC DNA]</scope>
</reference>
<reference evidence="1 2" key="14">
    <citation type="journal article" date="1999" name="Virus Genes">
        <title>Identification of a gene cluster within the genome of Chilo iridescent virus encoding enzymes involved in viral DNA replication and processing.</title>
        <authorList>
            <person name="Muller K."/>
            <person name="Tidona C.A."/>
            <person name="Darai G."/>
        </authorList>
    </citation>
    <scope>NUCLEOTIDE SEQUENCE [LARGE SCALE GENOMIC DNA]</scope>
</reference>
<reference evidence="1 2" key="11">
    <citation type="journal article" date="1994" name="Virus Genes">
        <title>Chilo iridescent virus encodes a putative helicase belonging to a distinct family within the "DEAD/H" superfamily: implications for the evolution of large DNA viruses.</title>
        <authorList>
            <person name="Sonntag K.C."/>
            <person name="Schnitzler P."/>
            <person name="Koonin E.V."/>
            <person name="Darai G."/>
        </authorList>
    </citation>
    <scope>NUCLEOTIDE SEQUENCE [LARGE SCALE GENOMIC DNA]</scope>
</reference>
<proteinExistence type="predicted"/>
<reference evidence="1 2" key="12">
    <citation type="journal article" date="1997" name="Virus Genes">
        <title>The DNA sequence of Chilo iridescent virus between the genome coordinates 0.101 and 0.391; similarities in coding strategy between insect and vertebrate iridoviruses.</title>
        <authorList>
            <person name="Bahr U."/>
            <person name="Tidona C.A."/>
            <person name="Darai G."/>
        </authorList>
    </citation>
    <scope>NUCLEOTIDE SEQUENCE [LARGE SCALE GENOMIC DNA]</scope>
</reference>
<reference evidence="1 2" key="7">
    <citation type="journal article" date="1993" name="J. Gen. Virol.">
        <title>Identification of the gene encoding the major capsid protein of insect iridescent virus type 6 by polymerase chain reaction.</title>
        <authorList>
            <person name="Stohwasser R."/>
            <person name="Raab K."/>
            <person name="Schnitzler P."/>
            <person name="Janssen W."/>
            <person name="Darai G."/>
        </authorList>
    </citation>
    <scope>NUCLEOTIDE SEQUENCE [LARGE SCALE GENOMIC DNA]</scope>
</reference>
<dbReference type="KEGG" id="vg:1733367"/>
<reference evidence="1 2" key="15">
    <citation type="journal article" date="2001" name="Virology">
        <title>Analysis of the first complete DNA sequence of an invertebrate iridovirus: coding strategy of the genome of Chilo iridescent virus.</title>
        <authorList>
            <person name="Jakob N.J."/>
            <person name="Muller K."/>
            <person name="Bahr U."/>
            <person name="Darai G."/>
        </authorList>
    </citation>
    <scope>NUCLEOTIDE SEQUENCE [LARGE SCALE GENOMIC DNA]</scope>
</reference>
<organismHost>
    <name type="scientific">Gryllus campestris</name>
    <dbReference type="NCBI Taxonomy" id="58607"/>
</organismHost>
<accession>Q91FB4</accession>
<evidence type="ECO:0000313" key="2">
    <source>
        <dbReference type="Proteomes" id="UP000001359"/>
    </source>
</evidence>
<sequence>MQKMIEGLVMRKLSTPNQLKKPLRKRNHLLPKKKKNQVKNVNICMLKVKMRAQNVLQL</sequence>
<protein>
    <submittedName>
        <fullName evidence="1">410L</fullName>
    </submittedName>
</protein>
<reference evidence="1 2" key="10">
    <citation type="journal article" date="1994" name="Nucleic Acids Res.">
        <title>Identification of genes encoding zinc finger proteins, non-histone chromosomal HMG protein homologue, and a putative GTP phosphohydrolase in the genome of Chilo iridescent virus.</title>
        <authorList>
            <person name="Schnitzler P."/>
            <person name="Hug M."/>
            <person name="Handermann M."/>
            <person name="Janssen W."/>
            <person name="Koonin E.V."/>
            <person name="Delius H."/>
            <person name="Darai C."/>
        </authorList>
    </citation>
    <scope>NUCLEOTIDE SEQUENCE [LARGE SCALE GENOMIC DNA]</scope>
</reference>